<dbReference type="HAMAP" id="MF_00149">
    <property type="entry name" value="DNA_mis_repair"/>
    <property type="match status" value="1"/>
</dbReference>
<dbReference type="Pfam" id="PF01119">
    <property type="entry name" value="DNA_mis_repair"/>
    <property type="match status" value="1"/>
</dbReference>
<dbReference type="InterPro" id="IPR042120">
    <property type="entry name" value="MutL_C_dimsub"/>
</dbReference>
<dbReference type="CDD" id="cd00782">
    <property type="entry name" value="MutL_Trans"/>
    <property type="match status" value="1"/>
</dbReference>
<dbReference type="InterPro" id="IPR002099">
    <property type="entry name" value="MutL/Mlh/PMS"/>
</dbReference>
<evidence type="ECO:0000313" key="7">
    <source>
        <dbReference type="EMBL" id="NER26605.1"/>
    </source>
</evidence>
<dbReference type="GO" id="GO:0140664">
    <property type="term" value="F:ATP-dependent DNA damage sensor activity"/>
    <property type="evidence" value="ECO:0007669"/>
    <property type="project" value="InterPro"/>
</dbReference>
<keyword evidence="7" id="KW-0255">Endonuclease</keyword>
<dbReference type="InterPro" id="IPR014762">
    <property type="entry name" value="DNA_mismatch_repair_CS"/>
</dbReference>
<dbReference type="Gene3D" id="3.30.230.10">
    <property type="match status" value="1"/>
</dbReference>
<protein>
    <recommendedName>
        <fullName evidence="4">DNA mismatch repair protein MutL</fullName>
    </recommendedName>
</protein>
<dbReference type="Pfam" id="PF13589">
    <property type="entry name" value="HATPase_c_3"/>
    <property type="match status" value="1"/>
</dbReference>
<dbReference type="InterPro" id="IPR020667">
    <property type="entry name" value="DNA_mismatch_repair_MutL"/>
</dbReference>
<dbReference type="GO" id="GO:0032300">
    <property type="term" value="C:mismatch repair complex"/>
    <property type="evidence" value="ECO:0007669"/>
    <property type="project" value="InterPro"/>
</dbReference>
<dbReference type="SMART" id="SM01340">
    <property type="entry name" value="DNA_mis_repair"/>
    <property type="match status" value="1"/>
</dbReference>
<dbReference type="Gene3D" id="3.30.1370.100">
    <property type="entry name" value="MutL, C-terminal domain, regulatory subdomain"/>
    <property type="match status" value="1"/>
</dbReference>
<dbReference type="NCBIfam" id="TIGR00585">
    <property type="entry name" value="mutl"/>
    <property type="match status" value="1"/>
</dbReference>
<dbReference type="Gene3D" id="3.30.565.10">
    <property type="entry name" value="Histidine kinase-like ATPase, C-terminal domain"/>
    <property type="match status" value="1"/>
</dbReference>
<dbReference type="SUPFAM" id="SSF54211">
    <property type="entry name" value="Ribosomal protein S5 domain 2-like"/>
    <property type="match status" value="1"/>
</dbReference>
<dbReference type="CDD" id="cd16926">
    <property type="entry name" value="HATPase_MutL-MLH-PMS-like"/>
    <property type="match status" value="1"/>
</dbReference>
<proteinExistence type="inferred from homology"/>
<comment type="similarity">
    <text evidence="1 4">Belongs to the DNA mismatch repair MutL/HexB family.</text>
</comment>
<keyword evidence="2 4" id="KW-0227">DNA damage</keyword>
<dbReference type="InterPro" id="IPR042121">
    <property type="entry name" value="MutL_C_regsub"/>
</dbReference>
<dbReference type="InterPro" id="IPR014721">
    <property type="entry name" value="Ribsml_uS5_D2-typ_fold_subgr"/>
</dbReference>
<reference evidence="7" key="1">
    <citation type="submission" date="2019-11" db="EMBL/GenBank/DDBJ databases">
        <title>Genomic insights into an expanded diversity of filamentous marine cyanobacteria reveals the extraordinary biosynthetic potential of Moorea and Okeania.</title>
        <authorList>
            <person name="Ferreira Leao T."/>
            <person name="Wang M."/>
            <person name="Moss N."/>
            <person name="Da Silva R."/>
            <person name="Sanders J."/>
            <person name="Nurk S."/>
            <person name="Gurevich A."/>
            <person name="Humphrey G."/>
            <person name="Reher R."/>
            <person name="Zhu Q."/>
            <person name="Belda-Ferre P."/>
            <person name="Glukhov E."/>
            <person name="Rex R."/>
            <person name="Dorrestein P.C."/>
            <person name="Knight R."/>
            <person name="Pevzner P."/>
            <person name="Gerwick W.H."/>
            <person name="Gerwick L."/>
        </authorList>
    </citation>
    <scope>NUCLEOTIDE SEQUENCE</scope>
    <source>
        <strain evidence="7">SIO1C4</strain>
    </source>
</reference>
<dbReference type="SUPFAM" id="SSF118116">
    <property type="entry name" value="DNA mismatch repair protein MutL"/>
    <property type="match status" value="1"/>
</dbReference>
<dbReference type="Gene3D" id="3.30.1540.20">
    <property type="entry name" value="MutL, C-terminal domain, dimerisation subdomain"/>
    <property type="match status" value="1"/>
</dbReference>
<sequence>MNSGIQTLPKEVVNLIAAGEVIDSLAAVVRELVENSLDAGATRIVVSVWSEQWQVRVADNGTGMNLTDLQKAAYPHSTSKINLIDDLYKITSLGFRGEALHSMATVAELEILSRLAGTVEGWRVEYNSQGKPTHIEAAAMAIGTVVTVSNLFGAWPVRRQGLPSPAKQLRAVQSTIQQITLCHPHITWQVQQNGRLWFAISPGATAQQIIPQIIRQVRHTDLQQLTLEVPTPEQGEQGNSSTARSKIQLVLGLPDRCYRRRADWVRVAMNGRLVRAPELEHTMIEAMAKTLPRDRYPICFLHLQICPSQINWNRHPTKAEVYLHSLSYWQEQVKSAIEQILRLNPDNLPEAVHSQRIEKLLKVSETKGGYNLSRSIQSTASADENVNQTSEPGLIELRAIAQVHNMYILAEHPKGMWLIEQHIAHERVLYEQLCDHWQLVPLEVPVILNHLRVAQLEQMQRLGLDVEPFGEQMWALRNAPALLASRDDCKEALLELSLGGDLQTAQVATACRSAIRNGTPLSLPEMQTLLDQWQVTRNPRTCPHGRPIYLSLEESALARFFRRHWVIGKSHGI</sequence>
<evidence type="ECO:0000259" key="6">
    <source>
        <dbReference type="SMART" id="SM01340"/>
    </source>
</evidence>
<dbReference type="InterPro" id="IPR014790">
    <property type="entry name" value="MutL_C"/>
</dbReference>
<comment type="caution">
    <text evidence="7">The sequence shown here is derived from an EMBL/GenBank/DDBJ whole genome shotgun (WGS) entry which is preliminary data.</text>
</comment>
<dbReference type="InterPro" id="IPR037198">
    <property type="entry name" value="MutL_C_sf"/>
</dbReference>
<dbReference type="InterPro" id="IPR036890">
    <property type="entry name" value="HATPase_C_sf"/>
</dbReference>
<dbReference type="EMBL" id="JAAHFQ010000038">
    <property type="protein sequence ID" value="NER26605.1"/>
    <property type="molecule type" value="Genomic_DNA"/>
</dbReference>
<dbReference type="InterPro" id="IPR020568">
    <property type="entry name" value="Ribosomal_Su5_D2-typ_SF"/>
</dbReference>
<dbReference type="PANTHER" id="PTHR10073">
    <property type="entry name" value="DNA MISMATCH REPAIR PROTEIN MLH, PMS, MUTL"/>
    <property type="match status" value="1"/>
</dbReference>
<dbReference type="PROSITE" id="PS00058">
    <property type="entry name" value="DNA_MISMATCH_REPAIR_1"/>
    <property type="match status" value="1"/>
</dbReference>
<evidence type="ECO:0000259" key="5">
    <source>
        <dbReference type="SMART" id="SM00853"/>
    </source>
</evidence>
<evidence type="ECO:0000256" key="4">
    <source>
        <dbReference type="HAMAP-Rule" id="MF_00149"/>
    </source>
</evidence>
<name>A0A6B3N708_9CYAN</name>
<dbReference type="GO" id="GO:0006298">
    <property type="term" value="P:mismatch repair"/>
    <property type="evidence" value="ECO:0007669"/>
    <property type="project" value="UniProtKB-UniRule"/>
</dbReference>
<evidence type="ECO:0000256" key="3">
    <source>
        <dbReference type="ARBA" id="ARBA00023204"/>
    </source>
</evidence>
<evidence type="ECO:0000256" key="1">
    <source>
        <dbReference type="ARBA" id="ARBA00006082"/>
    </source>
</evidence>
<dbReference type="PANTHER" id="PTHR10073:SF12">
    <property type="entry name" value="DNA MISMATCH REPAIR PROTEIN MLH1"/>
    <property type="match status" value="1"/>
</dbReference>
<dbReference type="InterPro" id="IPR013507">
    <property type="entry name" value="DNA_mismatch_S5_2-like"/>
</dbReference>
<dbReference type="GO" id="GO:0030983">
    <property type="term" value="F:mismatched DNA binding"/>
    <property type="evidence" value="ECO:0007669"/>
    <property type="project" value="InterPro"/>
</dbReference>
<dbReference type="FunFam" id="3.30.565.10:FF:000003">
    <property type="entry name" value="DNA mismatch repair endonuclease MutL"/>
    <property type="match status" value="1"/>
</dbReference>
<feature type="domain" description="DNA mismatch repair protein S5" evidence="6">
    <location>
        <begin position="214"/>
        <end position="342"/>
    </location>
</feature>
<dbReference type="GO" id="GO:0016887">
    <property type="term" value="F:ATP hydrolysis activity"/>
    <property type="evidence" value="ECO:0007669"/>
    <property type="project" value="InterPro"/>
</dbReference>
<dbReference type="GO" id="GO:0004519">
    <property type="term" value="F:endonuclease activity"/>
    <property type="evidence" value="ECO:0007669"/>
    <property type="project" value="UniProtKB-KW"/>
</dbReference>
<accession>A0A6B3N708</accession>
<comment type="function">
    <text evidence="4">This protein is involved in the repair of mismatches in DNA. It is required for dam-dependent methyl-directed DNA mismatch repair. May act as a 'molecular matchmaker', a protein that promotes the formation of a stable complex between two or more DNA-binding proteins in an ATP-dependent manner without itself being part of a final effector complex.</text>
</comment>
<dbReference type="InterPro" id="IPR038973">
    <property type="entry name" value="MutL/Mlh/Pms-like"/>
</dbReference>
<gene>
    <name evidence="4 7" type="primary">mutL</name>
    <name evidence="7" type="ORF">F6J89_02985</name>
</gene>
<keyword evidence="7" id="KW-0378">Hydrolase</keyword>
<dbReference type="Pfam" id="PF08676">
    <property type="entry name" value="MutL_C"/>
    <property type="match status" value="1"/>
</dbReference>
<dbReference type="AlphaFoldDB" id="A0A6B3N708"/>
<keyword evidence="3 4" id="KW-0234">DNA repair</keyword>
<dbReference type="GO" id="GO:0005524">
    <property type="term" value="F:ATP binding"/>
    <property type="evidence" value="ECO:0007669"/>
    <property type="project" value="InterPro"/>
</dbReference>
<dbReference type="SMART" id="SM00853">
    <property type="entry name" value="MutL_C"/>
    <property type="match status" value="1"/>
</dbReference>
<keyword evidence="7" id="KW-0540">Nuclease</keyword>
<evidence type="ECO:0000256" key="2">
    <source>
        <dbReference type="ARBA" id="ARBA00022763"/>
    </source>
</evidence>
<feature type="domain" description="MutL C-terminal dimerisation" evidence="5">
    <location>
        <begin position="399"/>
        <end position="521"/>
    </location>
</feature>
<dbReference type="SUPFAM" id="SSF55874">
    <property type="entry name" value="ATPase domain of HSP90 chaperone/DNA topoisomerase II/histidine kinase"/>
    <property type="match status" value="1"/>
</dbReference>
<organism evidence="7">
    <name type="scientific">Symploca sp. SIO1C4</name>
    <dbReference type="NCBI Taxonomy" id="2607765"/>
    <lineage>
        <taxon>Bacteria</taxon>
        <taxon>Bacillati</taxon>
        <taxon>Cyanobacteriota</taxon>
        <taxon>Cyanophyceae</taxon>
        <taxon>Coleofasciculales</taxon>
        <taxon>Coleofasciculaceae</taxon>
        <taxon>Symploca</taxon>
    </lineage>
</organism>
<dbReference type="NCBIfam" id="NF000951">
    <property type="entry name" value="PRK00095.2-1"/>
    <property type="match status" value="1"/>
</dbReference>